<name>A0ABW1CPA7_9ACTN</name>
<organism evidence="1 2">
    <name type="scientific">Nonomuraea insulae</name>
    <dbReference type="NCBI Taxonomy" id="1616787"/>
    <lineage>
        <taxon>Bacteria</taxon>
        <taxon>Bacillati</taxon>
        <taxon>Actinomycetota</taxon>
        <taxon>Actinomycetes</taxon>
        <taxon>Streptosporangiales</taxon>
        <taxon>Streptosporangiaceae</taxon>
        <taxon>Nonomuraea</taxon>
    </lineage>
</organism>
<comment type="caution">
    <text evidence="1">The sequence shown here is derived from an EMBL/GenBank/DDBJ whole genome shotgun (WGS) entry which is preliminary data.</text>
</comment>
<gene>
    <name evidence="1" type="ORF">ACFPZ3_21875</name>
</gene>
<accession>A0ABW1CPA7</accession>
<sequence>MRTVDYRIEKESDEFCEDQGVGKVADALIHAADRNGDELSAKTIIWLLREHGFQQMGEVFAAVAPDGDEHTRNALRETFTHDEFRTAIEEFYLSTDTEAPGNWLLGSPLTST</sequence>
<keyword evidence="2" id="KW-1185">Reference proteome</keyword>
<dbReference type="Gene3D" id="1.10.238.10">
    <property type="entry name" value="EF-hand"/>
    <property type="match status" value="1"/>
</dbReference>
<dbReference type="RefSeq" id="WP_379516036.1">
    <property type="nucleotide sequence ID" value="NZ_JBHSPA010000025.1"/>
</dbReference>
<dbReference type="Proteomes" id="UP001596058">
    <property type="component" value="Unassembled WGS sequence"/>
</dbReference>
<protein>
    <submittedName>
        <fullName evidence="1">Uncharacterized protein</fullName>
    </submittedName>
</protein>
<dbReference type="EMBL" id="JBHSPA010000025">
    <property type="protein sequence ID" value="MFC5826525.1"/>
    <property type="molecule type" value="Genomic_DNA"/>
</dbReference>
<proteinExistence type="predicted"/>
<reference evidence="2" key="1">
    <citation type="journal article" date="2019" name="Int. J. Syst. Evol. Microbiol.">
        <title>The Global Catalogue of Microorganisms (GCM) 10K type strain sequencing project: providing services to taxonomists for standard genome sequencing and annotation.</title>
        <authorList>
            <consortium name="The Broad Institute Genomics Platform"/>
            <consortium name="The Broad Institute Genome Sequencing Center for Infectious Disease"/>
            <person name="Wu L."/>
            <person name="Ma J."/>
        </authorList>
    </citation>
    <scope>NUCLEOTIDE SEQUENCE [LARGE SCALE GENOMIC DNA]</scope>
    <source>
        <strain evidence="2">CCUG 53903</strain>
    </source>
</reference>
<evidence type="ECO:0000313" key="2">
    <source>
        <dbReference type="Proteomes" id="UP001596058"/>
    </source>
</evidence>
<evidence type="ECO:0000313" key="1">
    <source>
        <dbReference type="EMBL" id="MFC5826525.1"/>
    </source>
</evidence>